<dbReference type="AlphaFoldDB" id="A0A2I0KGX0"/>
<dbReference type="EMBL" id="PGOL01000589">
    <property type="protein sequence ID" value="PKI67762.1"/>
    <property type="molecule type" value="Genomic_DNA"/>
</dbReference>
<dbReference type="InterPro" id="IPR056699">
    <property type="entry name" value="DUF7797"/>
</dbReference>
<feature type="region of interest" description="Disordered" evidence="1">
    <location>
        <begin position="24"/>
        <end position="73"/>
    </location>
</feature>
<dbReference type="STRING" id="22663.A0A2I0KGX0"/>
<comment type="caution">
    <text evidence="3">The sequence shown here is derived from an EMBL/GenBank/DDBJ whole genome shotgun (WGS) entry which is preliminary data.</text>
</comment>
<dbReference type="Proteomes" id="UP000233551">
    <property type="component" value="Unassembled WGS sequence"/>
</dbReference>
<organism evidence="3 4">
    <name type="scientific">Punica granatum</name>
    <name type="common">Pomegranate</name>
    <dbReference type="NCBI Taxonomy" id="22663"/>
    <lineage>
        <taxon>Eukaryota</taxon>
        <taxon>Viridiplantae</taxon>
        <taxon>Streptophyta</taxon>
        <taxon>Embryophyta</taxon>
        <taxon>Tracheophyta</taxon>
        <taxon>Spermatophyta</taxon>
        <taxon>Magnoliopsida</taxon>
        <taxon>eudicotyledons</taxon>
        <taxon>Gunneridae</taxon>
        <taxon>Pentapetalae</taxon>
        <taxon>rosids</taxon>
        <taxon>malvids</taxon>
        <taxon>Myrtales</taxon>
        <taxon>Lythraceae</taxon>
        <taxon>Punica</taxon>
    </lineage>
</organism>
<feature type="domain" description="DUF7797" evidence="2">
    <location>
        <begin position="59"/>
        <end position="116"/>
    </location>
</feature>
<keyword evidence="4" id="KW-1185">Reference proteome</keyword>
<evidence type="ECO:0000256" key="1">
    <source>
        <dbReference type="SAM" id="MobiDB-lite"/>
    </source>
</evidence>
<name>A0A2I0KGX0_PUNGR</name>
<dbReference type="PANTHER" id="PTHR47527:SF3">
    <property type="entry name" value="RING_FYVE_PHD ZINC FINGER SUPERFAMILY PROTEIN"/>
    <property type="match status" value="1"/>
</dbReference>
<dbReference type="Pfam" id="PF25073">
    <property type="entry name" value="DUF7797"/>
    <property type="match status" value="1"/>
</dbReference>
<reference evidence="3 4" key="1">
    <citation type="submission" date="2017-11" db="EMBL/GenBank/DDBJ databases">
        <title>De-novo sequencing of pomegranate (Punica granatum L.) genome.</title>
        <authorList>
            <person name="Akparov Z."/>
            <person name="Amiraslanov A."/>
            <person name="Hajiyeva S."/>
            <person name="Abbasov M."/>
            <person name="Kaur K."/>
            <person name="Hamwieh A."/>
            <person name="Solovyev V."/>
            <person name="Salamov A."/>
            <person name="Braich B."/>
            <person name="Kosarev P."/>
            <person name="Mahmoud A."/>
            <person name="Hajiyev E."/>
            <person name="Babayeva S."/>
            <person name="Izzatullayeva V."/>
            <person name="Mammadov A."/>
            <person name="Mammadov A."/>
            <person name="Sharifova S."/>
            <person name="Ojaghi J."/>
            <person name="Eynullazada K."/>
            <person name="Bayramov B."/>
            <person name="Abdulazimova A."/>
            <person name="Shahmuradov I."/>
        </authorList>
    </citation>
    <scope>NUCLEOTIDE SEQUENCE [LARGE SCALE GENOMIC DNA]</scope>
    <source>
        <strain evidence="4">cv. AG2017</strain>
        <tissue evidence="3">Leaf</tissue>
    </source>
</reference>
<protein>
    <recommendedName>
        <fullName evidence="2">DUF7797 domain-containing protein</fullName>
    </recommendedName>
</protein>
<proteinExistence type="predicted"/>
<accession>A0A2I0KGX0</accession>
<evidence type="ECO:0000313" key="4">
    <source>
        <dbReference type="Proteomes" id="UP000233551"/>
    </source>
</evidence>
<gene>
    <name evidence="3" type="ORF">CRG98_011975</name>
</gene>
<sequence>MAPISAIIAPNKVLLRAIMDPEAAPSPKMEAPEPEIPEGVPSPGAGDKRRVSDGEDAEPTPPSPKKPRRGAGDLGRVAEIVLVLSAMGRMRGGRDPTEVELGLMAEAREKLAAICETLQPKDIVGRDAVGRVIEDLGLNGKARDQRLGFKVPKLSIAEKLAFTRRKSWSLVE</sequence>
<dbReference type="PANTHER" id="PTHR47527">
    <property type="entry name" value="RING/FYVE/PHD ZINC FINGER SUPERFAMILY PROTEIN"/>
    <property type="match status" value="1"/>
</dbReference>
<evidence type="ECO:0000259" key="2">
    <source>
        <dbReference type="Pfam" id="PF25073"/>
    </source>
</evidence>
<evidence type="ECO:0000313" key="3">
    <source>
        <dbReference type="EMBL" id="PKI67762.1"/>
    </source>
</evidence>